<gene>
    <name evidence="7" type="ORF">D1832_11460</name>
</gene>
<dbReference type="AlphaFoldDB" id="A0A417Z2P8"/>
<dbReference type="SUPFAM" id="SSF52540">
    <property type="entry name" value="P-loop containing nucleoside triphosphate hydrolases"/>
    <property type="match status" value="1"/>
</dbReference>
<dbReference type="Gene3D" id="3.40.50.300">
    <property type="entry name" value="P-loop containing nucleotide triphosphate hydrolases"/>
    <property type="match status" value="3"/>
</dbReference>
<dbReference type="InterPro" id="IPR003593">
    <property type="entry name" value="AAA+_ATPase"/>
</dbReference>
<evidence type="ECO:0000313" key="7">
    <source>
        <dbReference type="EMBL" id="RHW44676.1"/>
    </source>
</evidence>
<evidence type="ECO:0000256" key="4">
    <source>
        <dbReference type="ARBA" id="ARBA00022840"/>
    </source>
</evidence>
<evidence type="ECO:0000256" key="5">
    <source>
        <dbReference type="PROSITE-ProRule" id="PRU00560"/>
    </source>
</evidence>
<accession>A0A417Z2P8</accession>
<evidence type="ECO:0000256" key="3">
    <source>
        <dbReference type="ARBA" id="ARBA00022806"/>
    </source>
</evidence>
<evidence type="ECO:0000259" key="6">
    <source>
        <dbReference type="PROSITE" id="PS51198"/>
    </source>
</evidence>
<evidence type="ECO:0000256" key="1">
    <source>
        <dbReference type="ARBA" id="ARBA00022741"/>
    </source>
</evidence>
<dbReference type="GO" id="GO:0000725">
    <property type="term" value="P:recombinational repair"/>
    <property type="evidence" value="ECO:0007669"/>
    <property type="project" value="TreeGrafter"/>
</dbReference>
<dbReference type="GO" id="GO:0016787">
    <property type="term" value="F:hydrolase activity"/>
    <property type="evidence" value="ECO:0007669"/>
    <property type="project" value="UniProtKB-UniRule"/>
</dbReference>
<dbReference type="GO" id="GO:0005829">
    <property type="term" value="C:cytosol"/>
    <property type="evidence" value="ECO:0007669"/>
    <property type="project" value="TreeGrafter"/>
</dbReference>
<dbReference type="EMBL" id="QWLM01000014">
    <property type="protein sequence ID" value="RHW44676.1"/>
    <property type="molecule type" value="Genomic_DNA"/>
</dbReference>
<proteinExistence type="predicted"/>
<dbReference type="InterPro" id="IPR014016">
    <property type="entry name" value="UvrD-like_ATP-bd"/>
</dbReference>
<feature type="domain" description="UvrD-like helicase ATP-binding" evidence="6">
    <location>
        <begin position="216"/>
        <end position="620"/>
    </location>
</feature>
<sequence>MSTAQGTRSHEELPDEVKHEIAHEQAHVDRVYSELAKAGERVQLVESEGLARGRASRSGDMRDEEKAGLFERDALMFSAGKRRATLEQQFEGLVFGRLDMDHAMSSDGSGSVSTGSGDDLEVRYIGRLGVRDDEYEPLVIDWRAPAASPFYRATPVAPENVVRRRVLRCRDANVLGVEDDLMVVEAPEGMTVVGDGALMAALTRSRGAQMRDIVATIQRHQDEAIRADARGVTLITGGPGTGKTVVALHRAAYLLYSDRRRFESGGILVVGPSSAYTAYIERVLPSLGEDSVALRALGDVVGGMTATRLDTPEAARIKGTLSIRTVLSRAAKDVAPDAPGSLRAMVAGLAVNLDEPTLRRIRGRLLSHHQHNKLAGDPSDVVSELASAAWNQVRTHTNMERTEFIDRFEDSRDVEAFVADWWRPIDPRQVLLWLTDAGRLARFARGVLTDAEQAELVRSFEAALATGEWSVADVALVDDLLARLAEVPEAQREERGFYEIEEFESLSDYGVTEVEVTGSRRQSHDVGYEVTPKDARERLLAGRLTRADEYSHVLVDEAQDLSPMQWRAVGRRGRYASWTVVGDLAQASWPDLEEATAARDEAFGSKKRQSFHMTTNYRNAREIFDFAAELIRRYVPDADIPQAVRETGNHPTSVTVSPNNVLAQARSEVATLLEQVDGSVAVIAPAKWREVLEELDGRSGRVVVIDPMSTKGLEYDATLVVDPDEITAESPGGARVLYVVLTRAAHRMTVLDVR</sequence>
<keyword evidence="3 5" id="KW-0347">Helicase</keyword>
<dbReference type="RefSeq" id="WP_118914166.1">
    <property type="nucleotide sequence ID" value="NZ_CBCRVH010000014.1"/>
</dbReference>
<dbReference type="GO" id="GO:0003677">
    <property type="term" value="F:DNA binding"/>
    <property type="evidence" value="ECO:0007669"/>
    <property type="project" value="InterPro"/>
</dbReference>
<dbReference type="InterPro" id="IPR000212">
    <property type="entry name" value="DNA_helicase_UvrD/REP"/>
</dbReference>
<keyword evidence="1 5" id="KW-0547">Nucleotide-binding</keyword>
<comment type="caution">
    <text evidence="7">The sequence shown here is derived from an EMBL/GenBank/DDBJ whole genome shotgun (WGS) entry which is preliminary data.</text>
</comment>
<name>A0A417Z2P8_9MICO</name>
<keyword evidence="4 5" id="KW-0067">ATP-binding</keyword>
<reference evidence="7 8" key="1">
    <citation type="submission" date="2018-08" db="EMBL/GenBank/DDBJ databases">
        <title>Whole genome sequence analysis of Dermacoccus abyssi bacteria isolated from Deep Mariana trench Micromonospora spp reveals genes involved in the environmental adaptation and production of secondary metabolites.</title>
        <authorList>
            <person name="Abdel-Mageed W.M."/>
            <person name="Lehri B."/>
            <person name="Nouioui I."/>
            <person name="Goodfellow I."/>
            <person name="Jaspars M."/>
            <person name="Karlyshev A."/>
        </authorList>
    </citation>
    <scope>NUCLEOTIDE SEQUENCE [LARGE SCALE GENOMIC DNA]</scope>
    <source>
        <strain evidence="7 8">MT1.1</strain>
    </source>
</reference>
<dbReference type="Proteomes" id="UP000285376">
    <property type="component" value="Unassembled WGS sequence"/>
</dbReference>
<dbReference type="SMART" id="SM00382">
    <property type="entry name" value="AAA"/>
    <property type="match status" value="1"/>
</dbReference>
<feature type="binding site" evidence="5">
    <location>
        <begin position="237"/>
        <end position="244"/>
    </location>
    <ligand>
        <name>ATP</name>
        <dbReference type="ChEBI" id="CHEBI:30616"/>
    </ligand>
</feature>
<dbReference type="PANTHER" id="PTHR11070:SF45">
    <property type="entry name" value="DNA 3'-5' HELICASE"/>
    <property type="match status" value="1"/>
</dbReference>
<dbReference type="InterPro" id="IPR027417">
    <property type="entry name" value="P-loop_NTPase"/>
</dbReference>
<dbReference type="PROSITE" id="PS51198">
    <property type="entry name" value="UVRD_HELICASE_ATP_BIND"/>
    <property type="match status" value="1"/>
</dbReference>
<evidence type="ECO:0000256" key="2">
    <source>
        <dbReference type="ARBA" id="ARBA00022801"/>
    </source>
</evidence>
<organism evidence="7 8">
    <name type="scientific">Dermacoccus abyssi</name>
    <dbReference type="NCBI Taxonomy" id="322596"/>
    <lineage>
        <taxon>Bacteria</taxon>
        <taxon>Bacillati</taxon>
        <taxon>Actinomycetota</taxon>
        <taxon>Actinomycetes</taxon>
        <taxon>Micrococcales</taxon>
        <taxon>Dermacoccaceae</taxon>
        <taxon>Dermacoccus</taxon>
    </lineage>
</organism>
<dbReference type="GO" id="GO:0043138">
    <property type="term" value="F:3'-5' DNA helicase activity"/>
    <property type="evidence" value="ECO:0007669"/>
    <property type="project" value="TreeGrafter"/>
</dbReference>
<keyword evidence="2 5" id="KW-0378">Hydrolase</keyword>
<dbReference type="GO" id="GO:0005524">
    <property type="term" value="F:ATP binding"/>
    <property type="evidence" value="ECO:0007669"/>
    <property type="project" value="UniProtKB-UniRule"/>
</dbReference>
<protein>
    <submittedName>
        <fullName evidence="7">Helicase</fullName>
    </submittedName>
</protein>
<evidence type="ECO:0000313" key="8">
    <source>
        <dbReference type="Proteomes" id="UP000285376"/>
    </source>
</evidence>
<dbReference type="PANTHER" id="PTHR11070">
    <property type="entry name" value="UVRD / RECB / PCRA DNA HELICASE FAMILY MEMBER"/>
    <property type="match status" value="1"/>
</dbReference>